<evidence type="ECO:0000256" key="5">
    <source>
        <dbReference type="ARBA" id="ARBA00022989"/>
    </source>
</evidence>
<dbReference type="STRING" id="84022.CACET_c38170"/>
<feature type="transmembrane region" description="Helical" evidence="7">
    <location>
        <begin position="171"/>
        <end position="192"/>
    </location>
</feature>
<keyword evidence="2 7" id="KW-0813">Transport</keyword>
<keyword evidence="3" id="KW-1003">Cell membrane</keyword>
<dbReference type="Proteomes" id="UP000035704">
    <property type="component" value="Chromosome"/>
</dbReference>
<feature type="transmembrane region" description="Helical" evidence="7">
    <location>
        <begin position="12"/>
        <end position="33"/>
    </location>
</feature>
<name>A0A0D8I7P5_9CLOT</name>
<accession>A0A0D8I7P5</accession>
<reference evidence="8 9" key="1">
    <citation type="submission" date="2014-10" db="EMBL/GenBank/DDBJ databases">
        <title>Genome sequence of Clostridium aceticum DSM 1496.</title>
        <authorList>
            <person name="Poehlein A."/>
            <person name="Schiel-Bengelsdorf B."/>
            <person name="Gottschalk G."/>
            <person name="Duerre P."/>
            <person name="Daniel R."/>
        </authorList>
    </citation>
    <scope>NUCLEOTIDE SEQUENCE [LARGE SCALE GENOMIC DNA]</scope>
    <source>
        <strain evidence="8 9">DSM 1496</strain>
    </source>
</reference>
<dbReference type="RefSeq" id="WP_044825580.1">
    <property type="nucleotide sequence ID" value="NZ_CP009687.1"/>
</dbReference>
<dbReference type="SUPFAM" id="SSF161098">
    <property type="entry name" value="MetI-like"/>
    <property type="match status" value="1"/>
</dbReference>
<feature type="transmembrane region" description="Helical" evidence="7">
    <location>
        <begin position="58"/>
        <end position="85"/>
    </location>
</feature>
<protein>
    <submittedName>
        <fullName evidence="8">ABC-type nitrate/sulfonate/bicarbonate transport system, permease component</fullName>
    </submittedName>
</protein>
<keyword evidence="6 7" id="KW-0472">Membrane</keyword>
<evidence type="ECO:0000256" key="2">
    <source>
        <dbReference type="ARBA" id="ARBA00022448"/>
    </source>
</evidence>
<dbReference type="InterPro" id="IPR000515">
    <property type="entry name" value="MetI-like"/>
</dbReference>
<keyword evidence="9" id="KW-1185">Reference proteome</keyword>
<evidence type="ECO:0000313" key="8">
    <source>
        <dbReference type="EMBL" id="AKL97245.1"/>
    </source>
</evidence>
<dbReference type="KEGG" id="cace:CACET_c38170"/>
<dbReference type="OrthoDB" id="308958at2"/>
<feature type="transmembrane region" description="Helical" evidence="7">
    <location>
        <begin position="97"/>
        <end position="120"/>
    </location>
</feature>
<gene>
    <name evidence="8" type="ORF">CACET_c38170</name>
</gene>
<proteinExistence type="inferred from homology"/>
<feature type="transmembrane region" description="Helical" evidence="7">
    <location>
        <begin position="224"/>
        <end position="246"/>
    </location>
</feature>
<sequence length="268" mass="30473">MKDFTIRGKRKILSQIFIFLFWIIIWQIVYGILQRDIYLPSPFNVFMRLKELVFLKTFWQAIASSIGRVAMGVFFSIVVGTILGIISSMNDFIYNLINPLIVAIKSTPVLSFIMIALMWFSSSNVPTFICFLMCFPVIWTNIVGGLANIDRKLLQMAKIYRLKKWVVIKKIYLPSILPYFSAACITSLGLGWKVSVAAEVLSHPRNAIGSHLYSAKIYLDSSDLFAWTLVVIFFSLLFEKVFAYCLEKITIKKSSKVSKGCVKVGAKN</sequence>
<dbReference type="PATRIC" id="fig|84022.5.peg.1066"/>
<dbReference type="Gene3D" id="1.10.3720.10">
    <property type="entry name" value="MetI-like"/>
    <property type="match status" value="1"/>
</dbReference>
<evidence type="ECO:0000256" key="3">
    <source>
        <dbReference type="ARBA" id="ARBA00022475"/>
    </source>
</evidence>
<organism evidence="8 9">
    <name type="scientific">Clostridium aceticum</name>
    <dbReference type="NCBI Taxonomy" id="84022"/>
    <lineage>
        <taxon>Bacteria</taxon>
        <taxon>Bacillati</taxon>
        <taxon>Bacillota</taxon>
        <taxon>Clostridia</taxon>
        <taxon>Eubacteriales</taxon>
        <taxon>Clostridiaceae</taxon>
        <taxon>Clostridium</taxon>
    </lineage>
</organism>
<comment type="subcellular location">
    <subcellularLocation>
        <location evidence="1 7">Cell membrane</location>
        <topology evidence="1 7">Multi-pass membrane protein</topology>
    </subcellularLocation>
</comment>
<dbReference type="PROSITE" id="PS50928">
    <property type="entry name" value="ABC_TM1"/>
    <property type="match status" value="1"/>
</dbReference>
<dbReference type="Pfam" id="PF00528">
    <property type="entry name" value="BPD_transp_1"/>
    <property type="match status" value="1"/>
</dbReference>
<dbReference type="InterPro" id="IPR035906">
    <property type="entry name" value="MetI-like_sf"/>
</dbReference>
<dbReference type="AlphaFoldDB" id="A0A0D8I7P5"/>
<evidence type="ECO:0000256" key="7">
    <source>
        <dbReference type="RuleBase" id="RU363032"/>
    </source>
</evidence>
<keyword evidence="4 7" id="KW-0812">Transmembrane</keyword>
<dbReference type="GO" id="GO:0005886">
    <property type="term" value="C:plasma membrane"/>
    <property type="evidence" value="ECO:0007669"/>
    <property type="project" value="UniProtKB-SubCell"/>
</dbReference>
<keyword evidence="5 7" id="KW-1133">Transmembrane helix</keyword>
<dbReference type="CDD" id="cd06261">
    <property type="entry name" value="TM_PBP2"/>
    <property type="match status" value="1"/>
</dbReference>
<comment type="similarity">
    <text evidence="7">Belongs to the binding-protein-dependent transport system permease family.</text>
</comment>
<evidence type="ECO:0000256" key="6">
    <source>
        <dbReference type="ARBA" id="ARBA00023136"/>
    </source>
</evidence>
<feature type="transmembrane region" description="Helical" evidence="7">
    <location>
        <begin position="126"/>
        <end position="150"/>
    </location>
</feature>
<dbReference type="GO" id="GO:0055085">
    <property type="term" value="P:transmembrane transport"/>
    <property type="evidence" value="ECO:0007669"/>
    <property type="project" value="InterPro"/>
</dbReference>
<dbReference type="PANTHER" id="PTHR30151">
    <property type="entry name" value="ALKANE SULFONATE ABC TRANSPORTER-RELATED, MEMBRANE SUBUNIT"/>
    <property type="match status" value="1"/>
</dbReference>
<evidence type="ECO:0000313" key="9">
    <source>
        <dbReference type="Proteomes" id="UP000035704"/>
    </source>
</evidence>
<evidence type="ECO:0000256" key="4">
    <source>
        <dbReference type="ARBA" id="ARBA00022692"/>
    </source>
</evidence>
<dbReference type="EMBL" id="CP009687">
    <property type="protein sequence ID" value="AKL97245.1"/>
    <property type="molecule type" value="Genomic_DNA"/>
</dbReference>
<dbReference type="PANTHER" id="PTHR30151:SF0">
    <property type="entry name" value="ABC TRANSPORTER PERMEASE PROTEIN MJ0413-RELATED"/>
    <property type="match status" value="1"/>
</dbReference>
<evidence type="ECO:0000256" key="1">
    <source>
        <dbReference type="ARBA" id="ARBA00004651"/>
    </source>
</evidence>